<evidence type="ECO:0000256" key="9">
    <source>
        <dbReference type="ARBA" id="ARBA00023136"/>
    </source>
</evidence>
<evidence type="ECO:0000256" key="14">
    <source>
        <dbReference type="ARBA" id="ARBA00041418"/>
    </source>
</evidence>
<dbReference type="PANTHER" id="PTHR30474:SF2">
    <property type="entry name" value="PEPTIDOGLYCAN GLYCOSYLTRANSFERASE FTSW-RELATED"/>
    <property type="match status" value="1"/>
</dbReference>
<feature type="transmembrane region" description="Helical" evidence="19">
    <location>
        <begin position="322"/>
        <end position="349"/>
    </location>
</feature>
<feature type="region of interest" description="Disordered" evidence="18">
    <location>
        <begin position="446"/>
        <end position="557"/>
    </location>
</feature>
<keyword evidence="4" id="KW-0808">Transferase</keyword>
<reference evidence="20 21" key="1">
    <citation type="journal article" date="2015" name="Genome Announc.">
        <title>Complete Genome Sequence of the Type Strain Corynebacterium mustelae DSM 45274, Isolated from Various Tissues of a Male Ferret with Lethal Sepsis.</title>
        <authorList>
            <person name="Ruckert C."/>
            <person name="Eimer J."/>
            <person name="Winkler A."/>
            <person name="Tauch A."/>
        </authorList>
    </citation>
    <scope>NUCLEOTIDE SEQUENCE [LARGE SCALE GENOMIC DNA]</scope>
    <source>
        <strain evidence="20 21">DSM 45274</strain>
    </source>
</reference>
<accession>A0A0G3GZ85</accession>
<dbReference type="Proteomes" id="UP000035199">
    <property type="component" value="Chromosome"/>
</dbReference>
<feature type="transmembrane region" description="Helical" evidence="19">
    <location>
        <begin position="198"/>
        <end position="214"/>
    </location>
</feature>
<feature type="transmembrane region" description="Helical" evidence="19">
    <location>
        <begin position="397"/>
        <end position="419"/>
    </location>
</feature>
<dbReference type="STRING" id="571915.CMUST_10825"/>
<reference evidence="21" key="2">
    <citation type="submission" date="2015-05" db="EMBL/GenBank/DDBJ databases">
        <title>Complete genome sequence of Corynebacterium mustelae DSM 45274, isolated from various tissues of a male ferret with lethal sepsis.</title>
        <authorList>
            <person name="Ruckert C."/>
            <person name="Albersmeier A."/>
            <person name="Winkler A."/>
            <person name="Tauch A."/>
        </authorList>
    </citation>
    <scope>NUCLEOTIDE SEQUENCE [LARGE SCALE GENOMIC DNA]</scope>
    <source>
        <strain evidence="21">DSM 45274</strain>
    </source>
</reference>
<dbReference type="GO" id="GO:0008955">
    <property type="term" value="F:peptidoglycan glycosyltransferase activity"/>
    <property type="evidence" value="ECO:0007669"/>
    <property type="project" value="UniProtKB-EC"/>
</dbReference>
<dbReference type="PATRIC" id="fig|571915.4.peg.2303"/>
<evidence type="ECO:0000256" key="8">
    <source>
        <dbReference type="ARBA" id="ARBA00022989"/>
    </source>
</evidence>
<protein>
    <recommendedName>
        <fullName evidence="13">Probable peptidoglycan glycosyltransferase FtsW</fullName>
        <ecNumber evidence="15">2.4.99.28</ecNumber>
    </recommendedName>
    <alternativeName>
        <fullName evidence="14">Cell division protein FtsW</fullName>
    </alternativeName>
    <alternativeName>
        <fullName evidence="11">Cell wall polymerase</fullName>
    </alternativeName>
    <alternativeName>
        <fullName evidence="10">Peptidoglycan polymerase</fullName>
    </alternativeName>
</protein>
<evidence type="ECO:0000256" key="11">
    <source>
        <dbReference type="ARBA" id="ARBA00033270"/>
    </source>
</evidence>
<evidence type="ECO:0000256" key="17">
    <source>
        <dbReference type="ARBA" id="ARBA00049966"/>
    </source>
</evidence>
<dbReference type="EMBL" id="CP011542">
    <property type="protein sequence ID" value="AKK06481.1"/>
    <property type="molecule type" value="Genomic_DNA"/>
</dbReference>
<feature type="transmembrane region" description="Helical" evidence="19">
    <location>
        <begin position="99"/>
        <end position="116"/>
    </location>
</feature>
<evidence type="ECO:0000256" key="4">
    <source>
        <dbReference type="ARBA" id="ARBA00022679"/>
    </source>
</evidence>
<dbReference type="KEGG" id="cmv:CMUST_10825"/>
<comment type="function">
    <text evidence="17">Peptidoglycan polymerase that is essential for cell division.</text>
</comment>
<organism evidence="20 21">
    <name type="scientific">Corynebacterium mustelae</name>
    <dbReference type="NCBI Taxonomy" id="571915"/>
    <lineage>
        <taxon>Bacteria</taxon>
        <taxon>Bacillati</taxon>
        <taxon>Actinomycetota</taxon>
        <taxon>Actinomycetes</taxon>
        <taxon>Mycobacteriales</taxon>
        <taxon>Corynebacteriaceae</taxon>
        <taxon>Corynebacterium</taxon>
    </lineage>
</organism>
<evidence type="ECO:0000256" key="16">
    <source>
        <dbReference type="ARBA" id="ARBA00049902"/>
    </source>
</evidence>
<keyword evidence="9 19" id="KW-0472">Membrane</keyword>
<evidence type="ECO:0000256" key="18">
    <source>
        <dbReference type="SAM" id="MobiDB-lite"/>
    </source>
</evidence>
<evidence type="ECO:0000313" key="20">
    <source>
        <dbReference type="EMBL" id="AKK06481.1"/>
    </source>
</evidence>
<dbReference type="GO" id="GO:0008360">
    <property type="term" value="P:regulation of cell shape"/>
    <property type="evidence" value="ECO:0007669"/>
    <property type="project" value="UniProtKB-KW"/>
</dbReference>
<dbReference type="GO" id="GO:0032153">
    <property type="term" value="C:cell division site"/>
    <property type="evidence" value="ECO:0007669"/>
    <property type="project" value="TreeGrafter"/>
</dbReference>
<keyword evidence="6" id="KW-0133">Cell shape</keyword>
<feature type="transmembrane region" description="Helical" evidence="19">
    <location>
        <begin position="170"/>
        <end position="186"/>
    </location>
</feature>
<sequence>MLLMGTKENPSNCHDVYKVEVIMTAPAQTAGQRGSGSANPTLWEALRRRREDIFRRPYFDYFNIMLVVLLLAFFGVAMVMSASMSTSVADGQRVWATTLRQSIMVVLGFVTMWLALRMPIKWVRRFSGVLLTVAFILLIAVLIPGIGTGLESKGSQSWLNLGFFSLQPSEIAKVAIAVWGAHYLAGHKFTGFAPGTRYFNFIGVATFMCVLIILEQDIGMALTFLSVVFAILFFAGINGKLLMAFGGTALLGVVVLALSGGFRGKRFEVYFDALFGHFEESKDAAFQSYQGFLSLADGGLTGVGVGQSRAKWFYLPEAKNDFIFAIIGEELGLVGGILFIALFGWLGFIGFRIAMKTSNQFLSLLAATLTAGVVAQAFVNIGYVIGLLPVTGIQLPLISAGGTSAVITLAAMGLLANCARHEPETISAMANYGKPTFENLLRLPEPTLKGLDTPQRRGKNSYPRNGEGMGYMEPEPRRLKRPGVRDQRIREVPVRNAAQRMDTQRTRSRRGGQTLRQPISERGATYRSRSRTMPESQPYRDGIRDGSYRNSRPYRQR</sequence>
<evidence type="ECO:0000256" key="19">
    <source>
        <dbReference type="SAM" id="Phobius"/>
    </source>
</evidence>
<dbReference type="GO" id="GO:0009252">
    <property type="term" value="P:peptidoglycan biosynthetic process"/>
    <property type="evidence" value="ECO:0007669"/>
    <property type="project" value="UniProtKB-UniPathway"/>
</dbReference>
<keyword evidence="3" id="KW-0328">Glycosyltransferase</keyword>
<dbReference type="GO" id="GO:0005886">
    <property type="term" value="C:plasma membrane"/>
    <property type="evidence" value="ECO:0007669"/>
    <property type="project" value="TreeGrafter"/>
</dbReference>
<evidence type="ECO:0000256" key="10">
    <source>
        <dbReference type="ARBA" id="ARBA00032370"/>
    </source>
</evidence>
<evidence type="ECO:0000256" key="2">
    <source>
        <dbReference type="ARBA" id="ARBA00004752"/>
    </source>
</evidence>
<evidence type="ECO:0000256" key="3">
    <source>
        <dbReference type="ARBA" id="ARBA00022676"/>
    </source>
</evidence>
<keyword evidence="20" id="KW-0132">Cell division</keyword>
<evidence type="ECO:0000256" key="12">
    <source>
        <dbReference type="ARBA" id="ARBA00038053"/>
    </source>
</evidence>
<feature type="transmembrane region" description="Helical" evidence="19">
    <location>
        <begin position="361"/>
        <end position="385"/>
    </location>
</feature>
<proteinExistence type="inferred from homology"/>
<feature type="transmembrane region" description="Helical" evidence="19">
    <location>
        <begin position="244"/>
        <end position="262"/>
    </location>
</feature>
<keyword evidence="5 19" id="KW-0812">Transmembrane</keyword>
<feature type="transmembrane region" description="Helical" evidence="19">
    <location>
        <begin position="220"/>
        <end position="237"/>
    </location>
</feature>
<dbReference type="GO" id="GO:0015648">
    <property type="term" value="F:lipid-linked peptidoglycan transporter activity"/>
    <property type="evidence" value="ECO:0007669"/>
    <property type="project" value="TreeGrafter"/>
</dbReference>
<keyword evidence="8 19" id="KW-1133">Transmembrane helix</keyword>
<gene>
    <name evidence="20" type="ORF">CMUST_10825</name>
</gene>
<comment type="subcellular location">
    <subcellularLocation>
        <location evidence="1">Membrane</location>
        <topology evidence="1">Multi-pass membrane protein</topology>
    </subcellularLocation>
</comment>
<dbReference type="Pfam" id="PF01098">
    <property type="entry name" value="FTSW_RODA_SPOVE"/>
    <property type="match status" value="1"/>
</dbReference>
<comment type="similarity">
    <text evidence="12">Belongs to the SEDS family. FtsW subfamily.</text>
</comment>
<evidence type="ECO:0000256" key="7">
    <source>
        <dbReference type="ARBA" id="ARBA00022984"/>
    </source>
</evidence>
<dbReference type="InterPro" id="IPR018365">
    <property type="entry name" value="Cell_cycle_FtsW-rel_CS"/>
</dbReference>
<keyword evidence="21" id="KW-1185">Reference proteome</keyword>
<keyword evidence="7" id="KW-0573">Peptidoglycan synthesis</keyword>
<dbReference type="EC" id="2.4.99.28" evidence="15"/>
<evidence type="ECO:0000256" key="1">
    <source>
        <dbReference type="ARBA" id="ARBA00004141"/>
    </source>
</evidence>
<name>A0A0G3GZ85_9CORY</name>
<evidence type="ECO:0000256" key="6">
    <source>
        <dbReference type="ARBA" id="ARBA00022960"/>
    </source>
</evidence>
<evidence type="ECO:0000313" key="21">
    <source>
        <dbReference type="Proteomes" id="UP000035199"/>
    </source>
</evidence>
<dbReference type="PANTHER" id="PTHR30474">
    <property type="entry name" value="CELL CYCLE PROTEIN"/>
    <property type="match status" value="1"/>
</dbReference>
<feature type="transmembrane region" description="Helical" evidence="19">
    <location>
        <begin position="128"/>
        <end position="150"/>
    </location>
</feature>
<dbReference type="GO" id="GO:0051301">
    <property type="term" value="P:cell division"/>
    <property type="evidence" value="ECO:0007669"/>
    <property type="project" value="UniProtKB-KW"/>
</dbReference>
<evidence type="ECO:0000256" key="13">
    <source>
        <dbReference type="ARBA" id="ARBA00041185"/>
    </source>
</evidence>
<comment type="catalytic activity">
    <reaction evidence="16">
        <text>[GlcNAc-(1-&gt;4)-Mur2Ac(oyl-L-Ala-gamma-D-Glu-L-Lys-D-Ala-D-Ala)](n)-di-trans,octa-cis-undecaprenyl diphosphate + beta-D-GlcNAc-(1-&gt;4)-Mur2Ac(oyl-L-Ala-gamma-D-Glu-L-Lys-D-Ala-D-Ala)-di-trans,octa-cis-undecaprenyl diphosphate = [GlcNAc-(1-&gt;4)-Mur2Ac(oyl-L-Ala-gamma-D-Glu-L-Lys-D-Ala-D-Ala)](n+1)-di-trans,octa-cis-undecaprenyl diphosphate + di-trans,octa-cis-undecaprenyl diphosphate + H(+)</text>
        <dbReference type="Rhea" id="RHEA:23708"/>
        <dbReference type="Rhea" id="RHEA-COMP:9602"/>
        <dbReference type="Rhea" id="RHEA-COMP:9603"/>
        <dbReference type="ChEBI" id="CHEBI:15378"/>
        <dbReference type="ChEBI" id="CHEBI:58405"/>
        <dbReference type="ChEBI" id="CHEBI:60033"/>
        <dbReference type="ChEBI" id="CHEBI:78435"/>
        <dbReference type="EC" id="2.4.99.28"/>
    </reaction>
</comment>
<evidence type="ECO:0000256" key="5">
    <source>
        <dbReference type="ARBA" id="ARBA00022692"/>
    </source>
</evidence>
<feature type="transmembrane region" description="Helical" evidence="19">
    <location>
        <begin position="58"/>
        <end position="79"/>
    </location>
</feature>
<comment type="pathway">
    <text evidence="2">Cell wall biogenesis; peptidoglycan biosynthesis.</text>
</comment>
<keyword evidence="20" id="KW-0131">Cell cycle</keyword>
<evidence type="ECO:0000256" key="15">
    <source>
        <dbReference type="ARBA" id="ARBA00044770"/>
    </source>
</evidence>
<dbReference type="AlphaFoldDB" id="A0A0G3GZ85"/>
<feature type="compositionally biased region" description="Basic and acidic residues" evidence="18">
    <location>
        <begin position="483"/>
        <end position="493"/>
    </location>
</feature>
<dbReference type="UniPathway" id="UPA00219"/>
<dbReference type="PROSITE" id="PS00428">
    <property type="entry name" value="FTSW_RODA_SPOVE"/>
    <property type="match status" value="1"/>
</dbReference>
<dbReference type="InterPro" id="IPR001182">
    <property type="entry name" value="FtsW/RodA"/>
</dbReference>